<evidence type="ECO:0000256" key="2">
    <source>
        <dbReference type="SAM" id="Phobius"/>
    </source>
</evidence>
<feature type="transmembrane region" description="Helical" evidence="2">
    <location>
        <begin position="43"/>
        <end position="63"/>
    </location>
</feature>
<dbReference type="Proteomes" id="UP000245533">
    <property type="component" value="Unassembled WGS sequence"/>
</dbReference>
<dbReference type="RefSeq" id="WP_109646863.1">
    <property type="nucleotide sequence ID" value="NZ_QGGB01000006.1"/>
</dbReference>
<gene>
    <name evidence="3" type="ORF">DDZ15_09105</name>
</gene>
<dbReference type="Pfam" id="PF20077">
    <property type="entry name" value="CcmD_alt"/>
    <property type="match status" value="1"/>
</dbReference>
<evidence type="ECO:0000313" key="3">
    <source>
        <dbReference type="EMBL" id="PWN06749.1"/>
    </source>
</evidence>
<name>A0A316TTV1_9BACT</name>
<dbReference type="AlphaFoldDB" id="A0A316TTV1"/>
<reference evidence="3 4" key="1">
    <citation type="submission" date="2018-05" db="EMBL/GenBank/DDBJ databases">
        <title>Rhodohalobacter halophilus gen. nov., sp. nov., a moderately halophilic member of the family Balneolaceae.</title>
        <authorList>
            <person name="Liu Z.-W."/>
        </authorList>
    </citation>
    <scope>NUCLEOTIDE SEQUENCE [LARGE SCALE GENOMIC DNA]</scope>
    <source>
        <strain evidence="3 4">8A47</strain>
    </source>
</reference>
<dbReference type="EMBL" id="QGGB01000006">
    <property type="protein sequence ID" value="PWN06749.1"/>
    <property type="molecule type" value="Genomic_DNA"/>
</dbReference>
<feature type="region of interest" description="Disordered" evidence="1">
    <location>
        <begin position="75"/>
        <end position="96"/>
    </location>
</feature>
<comment type="caution">
    <text evidence="3">The sequence shown here is derived from an EMBL/GenBank/DDBJ whole genome shotgun (WGS) entry which is preliminary data.</text>
</comment>
<sequence>MFAQEESPVRVDTLTESYSGRWEGTEGVEESSAFIQFMASDDLIWVVLGVSLIIWFVLLFFMIRVDKKVSKLEKTVTQSQHDEPAGSEKEIEGKES</sequence>
<accession>A0A316TTV1</accession>
<evidence type="ECO:0000313" key="4">
    <source>
        <dbReference type="Proteomes" id="UP000245533"/>
    </source>
</evidence>
<evidence type="ECO:0000256" key="1">
    <source>
        <dbReference type="SAM" id="MobiDB-lite"/>
    </source>
</evidence>
<organism evidence="3 4">
    <name type="scientific">Rhodohalobacter mucosus</name>
    <dbReference type="NCBI Taxonomy" id="2079485"/>
    <lineage>
        <taxon>Bacteria</taxon>
        <taxon>Pseudomonadati</taxon>
        <taxon>Balneolota</taxon>
        <taxon>Balneolia</taxon>
        <taxon>Balneolales</taxon>
        <taxon>Balneolaceae</taxon>
        <taxon>Rhodohalobacter</taxon>
    </lineage>
</organism>
<keyword evidence="4" id="KW-1185">Reference proteome</keyword>
<keyword evidence="2" id="KW-0812">Transmembrane</keyword>
<proteinExistence type="predicted"/>
<protein>
    <recommendedName>
        <fullName evidence="5">CcmD family protein</fullName>
    </recommendedName>
</protein>
<keyword evidence="2" id="KW-0472">Membrane</keyword>
<evidence type="ECO:0008006" key="5">
    <source>
        <dbReference type="Google" id="ProtNLM"/>
    </source>
</evidence>
<dbReference type="OrthoDB" id="1525171at2"/>
<keyword evidence="2" id="KW-1133">Transmembrane helix</keyword>